<dbReference type="InterPro" id="IPR013087">
    <property type="entry name" value="Znf_C2H2_type"/>
</dbReference>
<dbReference type="InterPro" id="IPR007219">
    <property type="entry name" value="XnlR_reg_dom"/>
</dbReference>
<dbReference type="InterPro" id="IPR051059">
    <property type="entry name" value="VerF-like"/>
</dbReference>
<keyword evidence="6" id="KW-0539">Nucleus</keyword>
<keyword evidence="5" id="KW-0862">Zinc</keyword>
<gene>
    <name evidence="10" type="ORF">PGQ11_005241</name>
</gene>
<dbReference type="PANTHER" id="PTHR40626">
    <property type="entry name" value="MIP31509P"/>
    <property type="match status" value="1"/>
</dbReference>
<dbReference type="PANTHER" id="PTHR40626:SF11">
    <property type="entry name" value="ZINC FINGER PROTEIN YPR022C"/>
    <property type="match status" value="1"/>
</dbReference>
<sequence length="736" mass="82172">MDTEQWSLNANPPLPPCTQSTHPIIPQDPVQQQQPQQRFPCTFPGCEKKFSRREHLTRHTKTHDPQPQYRCHICGRRYVRSDVLKRHVKFHPAFESKSAEPEPILSSSEGGDPGAMETTATIDPEQQTWDQLNQGLWSFSPPSPLPYEQDDEAIMPNHNNQLAPNKDTTFVYGQAHHESPFLIPHLDPIDIDTSTNTSTSSVPFQGWDFMESPPTSMAPSNVFAGLNKAVLGKGETIDTYFAKVHPFWPIFHAPSFKVDETSDILLASMTMLVNWLEGGSEHCQWYTNIFETATASHVLMNPSLHALQALFLCVSYATYRLSEKGMATWAVRLNSILISTCRCVGVFSDETTSAHELNDNPLAVWLAREHLHRLAFSVFRIDTYLSLMLDHPPSLRYEELCIPLPKSSQLWEAASDADRRRLQWEEPAGRDKAMFSYLMRDAVCGEQLPCRLTKDDFHMTLLGLQSGVWEAAREAHSFASGVLDVKLTPGAPILMWRARLEQWQRHMEEDASIQKDYFSDAPSHFGDTVDILSPVTLLVLHIASLKMHAPLGILQVSPNSYRERARHATLAPPTANSQARLKVWRSSSCPRIAVWNAAQIARVASRELRKVTLNAGPARLCNPLVLPGLLMSAVVIYSYVQYTSACDSCANSASGGGGQANPSRLDLDMVADPNEQGFIAWKDGGLGLATFGAERIPLCKCKMAEITARFERLLAIDSLAKNVFLAFTREASTPIT</sequence>
<evidence type="ECO:0000256" key="2">
    <source>
        <dbReference type="ARBA" id="ARBA00022723"/>
    </source>
</evidence>
<dbReference type="SMART" id="SM00355">
    <property type="entry name" value="ZnF_C2H2"/>
    <property type="match status" value="2"/>
</dbReference>
<evidence type="ECO:0000313" key="11">
    <source>
        <dbReference type="Proteomes" id="UP001390339"/>
    </source>
</evidence>
<organism evidence="10 11">
    <name type="scientific">Apiospora arundinis</name>
    <dbReference type="NCBI Taxonomy" id="335852"/>
    <lineage>
        <taxon>Eukaryota</taxon>
        <taxon>Fungi</taxon>
        <taxon>Dikarya</taxon>
        <taxon>Ascomycota</taxon>
        <taxon>Pezizomycotina</taxon>
        <taxon>Sordariomycetes</taxon>
        <taxon>Xylariomycetidae</taxon>
        <taxon>Amphisphaeriales</taxon>
        <taxon>Apiosporaceae</taxon>
        <taxon>Apiospora</taxon>
    </lineage>
</organism>
<keyword evidence="2" id="KW-0479">Metal-binding</keyword>
<dbReference type="Pfam" id="PF04082">
    <property type="entry name" value="Fungal_trans"/>
    <property type="match status" value="1"/>
</dbReference>
<evidence type="ECO:0000313" key="10">
    <source>
        <dbReference type="EMBL" id="KAK8874727.1"/>
    </source>
</evidence>
<dbReference type="CDD" id="cd12148">
    <property type="entry name" value="fungal_TF_MHR"/>
    <property type="match status" value="1"/>
</dbReference>
<accession>A0ABR2JAQ4</accession>
<feature type="domain" description="C2H2-type" evidence="9">
    <location>
        <begin position="69"/>
        <end position="96"/>
    </location>
</feature>
<dbReference type="InterPro" id="IPR036236">
    <property type="entry name" value="Znf_C2H2_sf"/>
</dbReference>
<feature type="domain" description="C2H2-type" evidence="9">
    <location>
        <begin position="39"/>
        <end position="68"/>
    </location>
</feature>
<keyword evidence="11" id="KW-1185">Reference proteome</keyword>
<evidence type="ECO:0000256" key="4">
    <source>
        <dbReference type="ARBA" id="ARBA00022771"/>
    </source>
</evidence>
<comment type="caution">
    <text evidence="10">The sequence shown here is derived from an EMBL/GenBank/DDBJ whole genome shotgun (WGS) entry which is preliminary data.</text>
</comment>
<feature type="region of interest" description="Disordered" evidence="8">
    <location>
        <begin position="94"/>
        <end position="115"/>
    </location>
</feature>
<name>A0ABR2JAQ4_9PEZI</name>
<evidence type="ECO:0000256" key="8">
    <source>
        <dbReference type="SAM" id="MobiDB-lite"/>
    </source>
</evidence>
<keyword evidence="4 7" id="KW-0863">Zinc-finger</keyword>
<feature type="compositionally biased region" description="Polar residues" evidence="8">
    <location>
        <begin position="1"/>
        <end position="10"/>
    </location>
</feature>
<protein>
    <submittedName>
        <fullName evidence="10">Fungal transcriptional regulatory protein N-terminal</fullName>
    </submittedName>
</protein>
<dbReference type="PROSITE" id="PS00028">
    <property type="entry name" value="ZINC_FINGER_C2H2_1"/>
    <property type="match status" value="2"/>
</dbReference>
<dbReference type="Gene3D" id="3.30.160.60">
    <property type="entry name" value="Classic Zinc Finger"/>
    <property type="match status" value="2"/>
</dbReference>
<dbReference type="Pfam" id="PF00096">
    <property type="entry name" value="zf-C2H2"/>
    <property type="match status" value="2"/>
</dbReference>
<proteinExistence type="predicted"/>
<dbReference type="SUPFAM" id="SSF57667">
    <property type="entry name" value="beta-beta-alpha zinc fingers"/>
    <property type="match status" value="1"/>
</dbReference>
<evidence type="ECO:0000256" key="1">
    <source>
        <dbReference type="ARBA" id="ARBA00004123"/>
    </source>
</evidence>
<feature type="region of interest" description="Disordered" evidence="8">
    <location>
        <begin position="1"/>
        <end position="20"/>
    </location>
</feature>
<dbReference type="PROSITE" id="PS50157">
    <property type="entry name" value="ZINC_FINGER_C2H2_2"/>
    <property type="match status" value="2"/>
</dbReference>
<dbReference type="EMBL" id="JAPCWZ010000003">
    <property type="protein sequence ID" value="KAK8874727.1"/>
    <property type="molecule type" value="Genomic_DNA"/>
</dbReference>
<evidence type="ECO:0000256" key="7">
    <source>
        <dbReference type="PROSITE-ProRule" id="PRU00042"/>
    </source>
</evidence>
<reference evidence="10 11" key="1">
    <citation type="journal article" date="2024" name="IMA Fungus">
        <title>Apiospora arundinis, a panoply of carbohydrate-active enzymes and secondary metabolites.</title>
        <authorList>
            <person name="Sorensen T."/>
            <person name="Petersen C."/>
            <person name="Muurmann A.T."/>
            <person name="Christiansen J.V."/>
            <person name="Brundto M.L."/>
            <person name="Overgaard C.K."/>
            <person name="Boysen A.T."/>
            <person name="Wollenberg R.D."/>
            <person name="Larsen T.O."/>
            <person name="Sorensen J.L."/>
            <person name="Nielsen K.L."/>
            <person name="Sondergaard T.E."/>
        </authorList>
    </citation>
    <scope>NUCLEOTIDE SEQUENCE [LARGE SCALE GENOMIC DNA]</scope>
    <source>
        <strain evidence="10 11">AAU 773</strain>
    </source>
</reference>
<comment type="subcellular location">
    <subcellularLocation>
        <location evidence="1">Nucleus</location>
    </subcellularLocation>
</comment>
<evidence type="ECO:0000256" key="5">
    <source>
        <dbReference type="ARBA" id="ARBA00022833"/>
    </source>
</evidence>
<evidence type="ECO:0000256" key="3">
    <source>
        <dbReference type="ARBA" id="ARBA00022737"/>
    </source>
</evidence>
<keyword evidence="3" id="KW-0677">Repeat</keyword>
<evidence type="ECO:0000259" key="9">
    <source>
        <dbReference type="PROSITE" id="PS50157"/>
    </source>
</evidence>
<evidence type="ECO:0000256" key="6">
    <source>
        <dbReference type="ARBA" id="ARBA00023242"/>
    </source>
</evidence>
<dbReference type="Proteomes" id="UP001390339">
    <property type="component" value="Unassembled WGS sequence"/>
</dbReference>